<sequence length="733" mass="83129">MGCVVSKKGEEEDVVLLCKERKRQLKLAVERRYAFADAQCKYNHSLYAVAAAIRLFVARHSSPSSPFLITFPSTNSSETTETIISNNPMFLQQRPSEPNYQTIGCPFSDSANSISPPKVDKEKQLQENPNGREEDEEGGNDDSETDEEEVACEHFYSGMAPTMASPQRDFGWDFFNPFFDGVRTEMGNGLSQNSDEDLRLVREKEGIPELEDDGERAISDEKVGDLSNCDVGQEENGGTEAVTEREDANVSQGEQNGLRVIDTPTNGRELLEALKDVEDHFLRAYDSGLDVSRMLETNMVQMQSALEEIKENSSKLMRSITRSRSTSSTLSWSSSCKSLLTSSSQSSSTWTQFNNDLFDDNGVMGSGSHSLTLGRLYAWEKKLFEEVKAGEETRRIYERKCSQLRNQDTRGDGLNTENKIVVEVQDLYTRILVAIRSAESISKRIQKLRDEELQPQLVDLLHGLMRNWKMLSESHETQNRIMSEVKSLNLPSYGMFCNDSHQLATLKLEAELQNWRACFASYVSSQKAYIEALAGWLFKFVTPETEFHLKGMSSLQTCRVKGPTLLGICHDWLACLDKLPDEAVTYAMKSFGKDVRALMVQQGEEHRQKRKVDGLARELDRKVLAFERTERRVLGLKFSEQETELHVRNRIEYLSEMKDQLDMFRKRLEAEKVKHHSSMHETQHIAVNGFQTGFSSVFEALAEFSKSAMKMYDGLIAFSENAMGFDEKNTNPS</sequence>
<dbReference type="InterPro" id="IPR006868">
    <property type="entry name" value="DUF630"/>
</dbReference>
<dbReference type="Pfam" id="PF04782">
    <property type="entry name" value="DUF632"/>
    <property type="match status" value="1"/>
</dbReference>
<feature type="domain" description="DUF630" evidence="3">
    <location>
        <begin position="1"/>
        <end position="60"/>
    </location>
</feature>
<dbReference type="OMA" id="LMRNWKM"/>
<feature type="region of interest" description="Disordered" evidence="1">
    <location>
        <begin position="91"/>
        <end position="148"/>
    </location>
</feature>
<name>A0A5E4E5I9_PRUDU</name>
<dbReference type="AlphaFoldDB" id="A0A5E4E5I9"/>
<evidence type="ECO:0000259" key="3">
    <source>
        <dbReference type="Pfam" id="PF04783"/>
    </source>
</evidence>
<proteinExistence type="predicted"/>
<evidence type="ECO:0000313" key="5">
    <source>
        <dbReference type="Proteomes" id="UP000327085"/>
    </source>
</evidence>
<protein>
    <recommendedName>
        <fullName evidence="6">DUF632 domain-containing protein</fullName>
    </recommendedName>
</protein>
<evidence type="ECO:0008006" key="6">
    <source>
        <dbReference type="Google" id="ProtNLM"/>
    </source>
</evidence>
<dbReference type="PANTHER" id="PTHR21450">
    <property type="entry name" value="PROTEIN ALTERED PHOSPHATE STARVATION RESPONSE 1"/>
    <property type="match status" value="1"/>
</dbReference>
<dbReference type="InParanoid" id="A0A5E4E5I9"/>
<accession>A0A5E4E5I9</accession>
<dbReference type="Proteomes" id="UP000327085">
    <property type="component" value="Chromosome 7"/>
</dbReference>
<dbReference type="Pfam" id="PF04783">
    <property type="entry name" value="DUF630"/>
    <property type="match status" value="1"/>
</dbReference>
<dbReference type="EMBL" id="CABIKO010000001">
    <property type="protein sequence ID" value="VVA09961.1"/>
    <property type="molecule type" value="Genomic_DNA"/>
</dbReference>
<evidence type="ECO:0000313" key="4">
    <source>
        <dbReference type="EMBL" id="VVA09961.1"/>
    </source>
</evidence>
<evidence type="ECO:0000256" key="1">
    <source>
        <dbReference type="SAM" id="MobiDB-lite"/>
    </source>
</evidence>
<evidence type="ECO:0000259" key="2">
    <source>
        <dbReference type="Pfam" id="PF04782"/>
    </source>
</evidence>
<dbReference type="PANTHER" id="PTHR21450:SF17">
    <property type="entry name" value="OS09G0542500 PROTEIN"/>
    <property type="match status" value="1"/>
</dbReference>
<feature type="compositionally biased region" description="Polar residues" evidence="1">
    <location>
        <begin position="91"/>
        <end position="102"/>
    </location>
</feature>
<feature type="compositionally biased region" description="Acidic residues" evidence="1">
    <location>
        <begin position="133"/>
        <end position="148"/>
    </location>
</feature>
<organism evidence="4 5">
    <name type="scientific">Prunus dulcis</name>
    <name type="common">Almond</name>
    <name type="synonym">Amygdalus dulcis</name>
    <dbReference type="NCBI Taxonomy" id="3755"/>
    <lineage>
        <taxon>Eukaryota</taxon>
        <taxon>Viridiplantae</taxon>
        <taxon>Streptophyta</taxon>
        <taxon>Embryophyta</taxon>
        <taxon>Tracheophyta</taxon>
        <taxon>Spermatophyta</taxon>
        <taxon>Magnoliopsida</taxon>
        <taxon>eudicotyledons</taxon>
        <taxon>Gunneridae</taxon>
        <taxon>Pentapetalae</taxon>
        <taxon>rosids</taxon>
        <taxon>fabids</taxon>
        <taxon>Rosales</taxon>
        <taxon>Rosaceae</taxon>
        <taxon>Amygdaloideae</taxon>
        <taxon>Amygdaleae</taxon>
        <taxon>Prunus</taxon>
    </lineage>
</organism>
<reference evidence="5" key="1">
    <citation type="journal article" date="2020" name="Plant J.">
        <title>Transposons played a major role in the diversification between the closely related almond and peach genomes: results from the almond genome sequence.</title>
        <authorList>
            <person name="Alioto T."/>
            <person name="Alexiou K.G."/>
            <person name="Bardil A."/>
            <person name="Barteri F."/>
            <person name="Castanera R."/>
            <person name="Cruz F."/>
            <person name="Dhingra A."/>
            <person name="Duval H."/>
            <person name="Fernandez I Marti A."/>
            <person name="Frias L."/>
            <person name="Galan B."/>
            <person name="Garcia J.L."/>
            <person name="Howad W."/>
            <person name="Gomez-Garrido J."/>
            <person name="Gut M."/>
            <person name="Julca I."/>
            <person name="Morata J."/>
            <person name="Puigdomenech P."/>
            <person name="Ribeca P."/>
            <person name="Rubio Cabetas M.J."/>
            <person name="Vlasova A."/>
            <person name="Wirthensohn M."/>
            <person name="Garcia-Mas J."/>
            <person name="Gabaldon T."/>
            <person name="Casacuberta J.M."/>
            <person name="Arus P."/>
        </authorList>
    </citation>
    <scope>NUCLEOTIDE SEQUENCE [LARGE SCALE GENOMIC DNA]</scope>
    <source>
        <strain evidence="5">cv. Texas</strain>
    </source>
</reference>
<feature type="region of interest" description="Disordered" evidence="1">
    <location>
        <begin position="226"/>
        <end position="261"/>
    </location>
</feature>
<dbReference type="Gramene" id="VVA09961">
    <property type="protein sequence ID" value="VVA09961"/>
    <property type="gene ID" value="Prudul26B027606"/>
</dbReference>
<gene>
    <name evidence="4" type="ORF">ALMOND_2B027606</name>
</gene>
<dbReference type="InterPro" id="IPR006867">
    <property type="entry name" value="DUF632"/>
</dbReference>
<feature type="domain" description="DUF632" evidence="2">
    <location>
        <begin position="270"/>
        <end position="596"/>
    </location>
</feature>